<dbReference type="EMBL" id="VOQS01000005">
    <property type="protein sequence ID" value="TXC79816.1"/>
    <property type="molecule type" value="Genomic_DNA"/>
</dbReference>
<dbReference type="RefSeq" id="WP_147237420.1">
    <property type="nucleotide sequence ID" value="NZ_JAZHFZ010000006.1"/>
</dbReference>
<gene>
    <name evidence="2" type="ORF">FRZ40_36440</name>
    <name evidence="1" type="ORF">V4C56_12285</name>
</gene>
<comment type="caution">
    <text evidence="2">The sequence shown here is derived from an EMBL/GenBank/DDBJ whole genome shotgun (WGS) entry which is preliminary data.</text>
</comment>
<keyword evidence="4" id="KW-1185">Reference proteome</keyword>
<dbReference type="Proteomes" id="UP001481677">
    <property type="component" value="Unassembled WGS sequence"/>
</dbReference>
<reference evidence="2 3" key="1">
    <citation type="journal article" date="2018" name="Int. J. Syst. Evol. Microbiol.">
        <title>Paraburkholderia azotifigens sp. nov., a nitrogen-fixing bacterium isolated from paddy soil.</title>
        <authorList>
            <person name="Choi G.M."/>
            <person name="Im W.T."/>
        </authorList>
    </citation>
    <scope>NUCLEOTIDE SEQUENCE [LARGE SCALE GENOMIC DNA]</scope>
    <source>
        <strain evidence="2 3">NF 2-5-3</strain>
    </source>
</reference>
<evidence type="ECO:0000313" key="4">
    <source>
        <dbReference type="Proteomes" id="UP001481677"/>
    </source>
</evidence>
<reference evidence="1 4" key="3">
    <citation type="submission" date="2024-01" db="EMBL/GenBank/DDBJ databases">
        <title>The diversity of rhizobia nodulating Mimosa spp. in eleven states of Brazil covering several biomes is determined by host plant, location, and edaphic factors.</title>
        <authorList>
            <person name="Rouws L."/>
            <person name="Barauna A."/>
            <person name="Beukes C."/>
            <person name="De Faria S.M."/>
            <person name="Gross E."/>
            <person name="Dos Reis Junior F.B."/>
            <person name="Simon M."/>
            <person name="Maluk M."/>
            <person name="Odee D.W."/>
            <person name="Kenicer G."/>
            <person name="Young J.P.W."/>
            <person name="Reis V.M."/>
            <person name="Zilli J."/>
            <person name="James E.K."/>
        </authorList>
    </citation>
    <scope>NUCLEOTIDE SEQUENCE [LARGE SCALE GENOMIC DNA]</scope>
    <source>
        <strain evidence="1 4">JPY530</strain>
    </source>
</reference>
<reference evidence="2" key="2">
    <citation type="submission" date="2019-08" db="EMBL/GenBank/DDBJ databases">
        <authorList>
            <person name="Im W.-T."/>
        </authorList>
    </citation>
    <scope>NUCLEOTIDE SEQUENCE</scope>
    <source>
        <strain evidence="2">NF 2-5-3</strain>
    </source>
</reference>
<evidence type="ECO:0000313" key="1">
    <source>
        <dbReference type="EMBL" id="MEM5340405.1"/>
    </source>
</evidence>
<proteinExistence type="predicted"/>
<protein>
    <submittedName>
        <fullName evidence="2">Uncharacterized protein</fullName>
    </submittedName>
</protein>
<accession>A0A5C6V5W2</accession>
<sequence length="82" mass="9597">MSDLKNVRDVMDTGNCFLDDAVEALVQYQAAPAHRQPRIVYSNRRISPFIINLRNAGRENHERQVSLNIRQRITSVQLFYCY</sequence>
<name>A0A5C6V5W2_9BURK</name>
<dbReference type="EMBL" id="JAZHGA010000007">
    <property type="protein sequence ID" value="MEM5340405.1"/>
    <property type="molecule type" value="Genomic_DNA"/>
</dbReference>
<organism evidence="2 3">
    <name type="scientific">Paraburkholderia azotifigens</name>
    <dbReference type="NCBI Taxonomy" id="2057004"/>
    <lineage>
        <taxon>Bacteria</taxon>
        <taxon>Pseudomonadati</taxon>
        <taxon>Pseudomonadota</taxon>
        <taxon>Betaproteobacteria</taxon>
        <taxon>Burkholderiales</taxon>
        <taxon>Burkholderiaceae</taxon>
        <taxon>Paraburkholderia</taxon>
    </lineage>
</organism>
<dbReference type="AlphaFoldDB" id="A0A5C6V5W2"/>
<dbReference type="Proteomes" id="UP000321776">
    <property type="component" value="Unassembled WGS sequence"/>
</dbReference>
<evidence type="ECO:0000313" key="3">
    <source>
        <dbReference type="Proteomes" id="UP000321776"/>
    </source>
</evidence>
<evidence type="ECO:0000313" key="2">
    <source>
        <dbReference type="EMBL" id="TXC79816.1"/>
    </source>
</evidence>